<accession>A0A914RAV0</accession>
<sequence length="65" mass="7163">LSTSYILTLVLRRAFSPHSRRPWTPTPCSRNADDLSISIITSSICASFILATSPNKIPVSDETEK</sequence>
<dbReference type="Proteomes" id="UP000887564">
    <property type="component" value="Unplaced"/>
</dbReference>
<protein>
    <submittedName>
        <fullName evidence="2">Ovule protein</fullName>
    </submittedName>
</protein>
<keyword evidence="1" id="KW-1185">Reference proteome</keyword>
<name>A0A914RAV0_PAREQ</name>
<dbReference type="AlphaFoldDB" id="A0A914RAV0"/>
<evidence type="ECO:0000313" key="2">
    <source>
        <dbReference type="WBParaSite" id="PEQ_0000360901-mRNA-1"/>
    </source>
</evidence>
<dbReference type="WBParaSite" id="PEQ_0000360901-mRNA-1">
    <property type="protein sequence ID" value="PEQ_0000360901-mRNA-1"/>
    <property type="gene ID" value="PEQ_0000360901"/>
</dbReference>
<proteinExistence type="predicted"/>
<organism evidence="1 2">
    <name type="scientific">Parascaris equorum</name>
    <name type="common">Equine roundworm</name>
    <dbReference type="NCBI Taxonomy" id="6256"/>
    <lineage>
        <taxon>Eukaryota</taxon>
        <taxon>Metazoa</taxon>
        <taxon>Ecdysozoa</taxon>
        <taxon>Nematoda</taxon>
        <taxon>Chromadorea</taxon>
        <taxon>Rhabditida</taxon>
        <taxon>Spirurina</taxon>
        <taxon>Ascaridomorpha</taxon>
        <taxon>Ascaridoidea</taxon>
        <taxon>Ascarididae</taxon>
        <taxon>Parascaris</taxon>
    </lineage>
</organism>
<reference evidence="2" key="1">
    <citation type="submission" date="2022-11" db="UniProtKB">
        <authorList>
            <consortium name="WormBaseParasite"/>
        </authorList>
    </citation>
    <scope>IDENTIFICATION</scope>
</reference>
<evidence type="ECO:0000313" key="1">
    <source>
        <dbReference type="Proteomes" id="UP000887564"/>
    </source>
</evidence>